<keyword evidence="8" id="KW-0732">Signal</keyword>
<dbReference type="GeneTree" id="ENSGT00940000164249"/>
<keyword evidence="2" id="KW-0479">Metal-binding</keyword>
<dbReference type="InterPro" id="IPR006612">
    <property type="entry name" value="THAP_Znf"/>
</dbReference>
<keyword evidence="5 6" id="KW-0238">DNA-binding</keyword>
<evidence type="ECO:0000313" key="10">
    <source>
        <dbReference type="Ensembl" id="ENSPKIP00000004725.1"/>
    </source>
</evidence>
<comment type="cofactor">
    <cofactor evidence="1">
        <name>a divalent metal cation</name>
        <dbReference type="ChEBI" id="CHEBI:60240"/>
    </cofactor>
</comment>
<evidence type="ECO:0000256" key="5">
    <source>
        <dbReference type="ARBA" id="ARBA00023125"/>
    </source>
</evidence>
<dbReference type="GO" id="GO:0003677">
    <property type="term" value="F:DNA binding"/>
    <property type="evidence" value="ECO:0007669"/>
    <property type="project" value="UniProtKB-UniRule"/>
</dbReference>
<dbReference type="AlphaFoldDB" id="A0A3B3QGK8"/>
<evidence type="ECO:0000256" key="8">
    <source>
        <dbReference type="SAM" id="SignalP"/>
    </source>
</evidence>
<evidence type="ECO:0000256" key="2">
    <source>
        <dbReference type="ARBA" id="ARBA00022723"/>
    </source>
</evidence>
<dbReference type="PANTHER" id="PTHR23080">
    <property type="entry name" value="THAP DOMAIN PROTEIN"/>
    <property type="match status" value="1"/>
</dbReference>
<feature type="domain" description="THAP-type" evidence="9">
    <location>
        <begin position="7"/>
        <end position="105"/>
    </location>
</feature>
<sequence length="472" mass="54422">MLSLHIVSTMVCCAAWGCSNRSEKGVKMYGFPSDTKRRKKWLAQVRRRNFTITNDYNNKKLCQVIIFKHCIYTFSHHWETQYLVYLKIRNRERRKRHVNACKELAATALLNLHQSPTSEAEVQVVEIQSLEVQTEERHNDITSLHEQIKSLSTKCQSLRDKVHKLESELKFCTLDASQFDDDKMKYFTGLPNLQTFMLLFSNVSSVPPATAEQNKPTWELLLTLMKLRLNLSEEFLGHLFGINQSTVSRIFLHWIHVMANKLQPLILWPKREDVRHSLPICFQTFFKNCVSIIDCFEVFIECPSDLKAQGQTWSIYKQNNTLKFLISITPQGTISFVSKAWGGRFTDKHLTKYSGFLEQLLPGDLVLAERDFTMEDSVDLFCAELVTPPSMRGKKRLSRKDIKSAREISVVRNHVKRVIGVLRQKYTILGSTLPVNLIRVEQNGKVEDSLIDKIVLTCCALCNLCQTVVPSD</sequence>
<name>A0A3B3QGK8_9TELE</name>
<evidence type="ECO:0000256" key="1">
    <source>
        <dbReference type="ARBA" id="ARBA00001968"/>
    </source>
</evidence>
<dbReference type="Pfam" id="PF13613">
    <property type="entry name" value="HTH_Tnp_4"/>
    <property type="match status" value="1"/>
</dbReference>
<keyword evidence="4" id="KW-0862">Zinc</keyword>
<feature type="signal peptide" evidence="8">
    <location>
        <begin position="1"/>
        <end position="17"/>
    </location>
</feature>
<dbReference type="SUPFAM" id="SSF57716">
    <property type="entry name" value="Glucocorticoid receptor-like (DNA-binding domain)"/>
    <property type="match status" value="1"/>
</dbReference>
<reference evidence="10" key="2">
    <citation type="submission" date="2025-09" db="UniProtKB">
        <authorList>
            <consortium name="Ensembl"/>
        </authorList>
    </citation>
    <scope>IDENTIFICATION</scope>
</reference>
<organism evidence="10 11">
    <name type="scientific">Paramormyrops kingsleyae</name>
    <dbReference type="NCBI Taxonomy" id="1676925"/>
    <lineage>
        <taxon>Eukaryota</taxon>
        <taxon>Metazoa</taxon>
        <taxon>Chordata</taxon>
        <taxon>Craniata</taxon>
        <taxon>Vertebrata</taxon>
        <taxon>Euteleostomi</taxon>
        <taxon>Actinopterygii</taxon>
        <taxon>Neopterygii</taxon>
        <taxon>Teleostei</taxon>
        <taxon>Osteoglossocephala</taxon>
        <taxon>Osteoglossomorpha</taxon>
        <taxon>Osteoglossiformes</taxon>
        <taxon>Mormyridae</taxon>
        <taxon>Paramormyrops</taxon>
    </lineage>
</organism>
<proteinExistence type="predicted"/>
<dbReference type="Proteomes" id="UP000261540">
    <property type="component" value="Unplaced"/>
</dbReference>
<feature type="chain" id="PRO_5017199855" description="THAP-type domain-containing protein" evidence="8">
    <location>
        <begin position="18"/>
        <end position="472"/>
    </location>
</feature>
<evidence type="ECO:0000256" key="3">
    <source>
        <dbReference type="ARBA" id="ARBA00022771"/>
    </source>
</evidence>
<keyword evidence="3 6" id="KW-0863">Zinc-finger</keyword>
<dbReference type="Pfam" id="PF05485">
    <property type="entry name" value="THAP"/>
    <property type="match status" value="1"/>
</dbReference>
<feature type="coiled-coil region" evidence="7">
    <location>
        <begin position="141"/>
        <end position="175"/>
    </location>
</feature>
<protein>
    <recommendedName>
        <fullName evidence="9">THAP-type domain-containing protein</fullName>
    </recommendedName>
</protein>
<evidence type="ECO:0000259" key="9">
    <source>
        <dbReference type="PROSITE" id="PS50950"/>
    </source>
</evidence>
<evidence type="ECO:0000256" key="7">
    <source>
        <dbReference type="SAM" id="Coils"/>
    </source>
</evidence>
<reference evidence="10" key="1">
    <citation type="submission" date="2025-08" db="UniProtKB">
        <authorList>
            <consortium name="Ensembl"/>
        </authorList>
    </citation>
    <scope>IDENTIFICATION</scope>
</reference>
<dbReference type="GO" id="GO:0008270">
    <property type="term" value="F:zinc ion binding"/>
    <property type="evidence" value="ECO:0007669"/>
    <property type="project" value="UniProtKB-KW"/>
</dbReference>
<dbReference type="Ensembl" id="ENSPKIT00000028712.1">
    <property type="protein sequence ID" value="ENSPKIP00000004725.1"/>
    <property type="gene ID" value="ENSPKIG00000021714.1"/>
</dbReference>
<dbReference type="InterPro" id="IPR027805">
    <property type="entry name" value="Transposase_HTH_dom"/>
</dbReference>
<dbReference type="PROSITE" id="PS50950">
    <property type="entry name" value="ZF_THAP"/>
    <property type="match status" value="1"/>
</dbReference>
<keyword evidence="11" id="KW-1185">Reference proteome</keyword>
<dbReference type="Pfam" id="PF13359">
    <property type="entry name" value="DDE_Tnp_4"/>
    <property type="match status" value="1"/>
</dbReference>
<evidence type="ECO:0000313" key="11">
    <source>
        <dbReference type="Proteomes" id="UP000261540"/>
    </source>
</evidence>
<keyword evidence="7" id="KW-0175">Coiled coil</keyword>
<dbReference type="InterPro" id="IPR027806">
    <property type="entry name" value="HARBI1_dom"/>
</dbReference>
<evidence type="ECO:0000256" key="6">
    <source>
        <dbReference type="PROSITE-ProRule" id="PRU00309"/>
    </source>
</evidence>
<evidence type="ECO:0000256" key="4">
    <source>
        <dbReference type="ARBA" id="ARBA00022833"/>
    </source>
</evidence>
<accession>A0A3B3QGK8</accession>